<dbReference type="PANTHER" id="PTHR10807">
    <property type="entry name" value="MYOTUBULARIN-RELATED"/>
    <property type="match status" value="1"/>
</dbReference>
<dbReference type="InterPro" id="IPR010569">
    <property type="entry name" value="Myotubularin-like_Pase_dom"/>
</dbReference>
<evidence type="ECO:0000256" key="1">
    <source>
        <dbReference type="ARBA" id="ARBA00007471"/>
    </source>
</evidence>
<dbReference type="GeneID" id="6759475"/>
<keyword evidence="4" id="KW-1185">Reference proteome</keyword>
<gene>
    <name evidence="3" type="ORF">TRIADDRAFT_62282</name>
</gene>
<dbReference type="eggNOG" id="KOG4471">
    <property type="taxonomic scope" value="Eukaryota"/>
</dbReference>
<dbReference type="OrthoDB" id="271628at2759"/>
<dbReference type="HOGENOM" id="CLU_528224_0_0_1"/>
<dbReference type="Pfam" id="PF06602">
    <property type="entry name" value="Myotub-related"/>
    <property type="match status" value="2"/>
</dbReference>
<sequence length="516" mass="60128">MQYSISSYFRGNNYSTYTELAYKDIYKAGKTSMVSKAVKVITKSNTSFNAIEDVISIPLTSIDDLANVPLVHLIREKLSLESGVKLISRICHDIVICIPYDNIYSVDYLIKQLYIRMRSVPTGMTAIFAFRHFKKICTSKSGEKYIPVKDEFNSNIYSFEAETARIDITDDNNWDVINNNGSESYPIFAHNIIIPRTFHTSLLPELAKRYRGGRFPIVCWKEKDTNCFLLRSAYMIESRDDKYLVQLDECRWLQMISKIIQKAVEMALIIAKCSASVIASFEDGQDFTAQVTSLTQLLLDPYYRTMDGFQVLIQKEWSEIGHPFCKRNLPFLRRDKEAEGPVFIQWLDCVYQIVTQFPYLFEFTPNFLHDIAYHVYSCRFGTFLSNDVFDDEKTLITEYKELCNTLDIKFDKKLYIDAHLNNNERCLAELFQIKPIRKVMLKKNERNINLEYEEEDNPQSWKTAPNIDLHYSNESLTDSNGTPDNSLRRQTINFVYILQRKGSKCYLNRMNQNDNG</sequence>
<name>B3SDC5_TRIAD</name>
<evidence type="ECO:0000259" key="2">
    <source>
        <dbReference type="PROSITE" id="PS51339"/>
    </source>
</evidence>
<feature type="domain" description="Myotubularin phosphatase" evidence="2">
    <location>
        <begin position="1"/>
        <end position="465"/>
    </location>
</feature>
<dbReference type="PROSITE" id="PS51339">
    <property type="entry name" value="PPASE_MYOTUBULARIN"/>
    <property type="match status" value="1"/>
</dbReference>
<evidence type="ECO:0000313" key="4">
    <source>
        <dbReference type="Proteomes" id="UP000009022"/>
    </source>
</evidence>
<proteinExistence type="inferred from homology"/>
<dbReference type="InterPro" id="IPR030564">
    <property type="entry name" value="Myotubularin"/>
</dbReference>
<dbReference type="EMBL" id="DS985278">
    <property type="protein sequence ID" value="EDV19245.1"/>
    <property type="molecule type" value="Genomic_DNA"/>
</dbReference>
<dbReference type="PhylomeDB" id="B3SDC5"/>
<dbReference type="InParanoid" id="B3SDC5"/>
<dbReference type="PANTHER" id="PTHR10807:SF128">
    <property type="entry name" value="PHOSPHATIDYLINOSITOL-3,5-BISPHOSPHATE 3-PHOSPHATASE"/>
    <property type="match status" value="1"/>
</dbReference>
<dbReference type="STRING" id="10228.B3SDC5"/>
<accession>B3SDC5</accession>
<dbReference type="Proteomes" id="UP000009022">
    <property type="component" value="Unassembled WGS sequence"/>
</dbReference>
<dbReference type="KEGG" id="tad:TRIADDRAFT_62282"/>
<dbReference type="SUPFAM" id="SSF52799">
    <property type="entry name" value="(Phosphotyrosine protein) phosphatases II"/>
    <property type="match status" value="1"/>
</dbReference>
<dbReference type="CTD" id="6759475"/>
<protein>
    <recommendedName>
        <fullName evidence="2">Myotubularin phosphatase domain-containing protein</fullName>
    </recommendedName>
</protein>
<comment type="similarity">
    <text evidence="1">Belongs to the protein-tyrosine phosphatase family. Non-receptor class myotubularin subfamily.</text>
</comment>
<dbReference type="RefSeq" id="XP_002118242.1">
    <property type="nucleotide sequence ID" value="XM_002118206.1"/>
</dbReference>
<dbReference type="InterPro" id="IPR029021">
    <property type="entry name" value="Prot-tyrosine_phosphatase-like"/>
</dbReference>
<organism evidence="3 4">
    <name type="scientific">Trichoplax adhaerens</name>
    <name type="common">Trichoplax reptans</name>
    <dbReference type="NCBI Taxonomy" id="10228"/>
    <lineage>
        <taxon>Eukaryota</taxon>
        <taxon>Metazoa</taxon>
        <taxon>Placozoa</taxon>
        <taxon>Uniplacotomia</taxon>
        <taxon>Trichoplacea</taxon>
        <taxon>Trichoplacidae</taxon>
        <taxon>Trichoplax</taxon>
    </lineage>
</organism>
<dbReference type="AlphaFoldDB" id="B3SDC5"/>
<evidence type="ECO:0000313" key="3">
    <source>
        <dbReference type="EMBL" id="EDV19245.1"/>
    </source>
</evidence>
<reference evidence="3 4" key="1">
    <citation type="journal article" date="2008" name="Nature">
        <title>The Trichoplax genome and the nature of placozoans.</title>
        <authorList>
            <person name="Srivastava M."/>
            <person name="Begovic E."/>
            <person name="Chapman J."/>
            <person name="Putnam N.H."/>
            <person name="Hellsten U."/>
            <person name="Kawashima T."/>
            <person name="Kuo A."/>
            <person name="Mitros T."/>
            <person name="Salamov A."/>
            <person name="Carpenter M.L."/>
            <person name="Signorovitch A.Y."/>
            <person name="Moreno M.A."/>
            <person name="Kamm K."/>
            <person name="Grimwood J."/>
            <person name="Schmutz J."/>
            <person name="Shapiro H."/>
            <person name="Grigoriev I.V."/>
            <person name="Buss L.W."/>
            <person name="Schierwater B."/>
            <person name="Dellaporta S.L."/>
            <person name="Rokhsar D.S."/>
        </authorList>
    </citation>
    <scope>NUCLEOTIDE SEQUENCE [LARGE SCALE GENOMIC DNA]</scope>
    <source>
        <strain evidence="3 4">Grell-BS-1999</strain>
    </source>
</reference>